<reference evidence="2 3" key="1">
    <citation type="submission" date="2018-07" db="EMBL/GenBank/DDBJ databases">
        <title>Halomonas rutogse sp. nov., isolated from Lake TangqianCo on Tibetan Plateau.</title>
        <authorList>
            <person name="Lu H."/>
            <person name="Xing P."/>
            <person name="Wu Q."/>
        </authorList>
    </citation>
    <scope>NUCLEOTIDE SEQUENCE [LARGE SCALE GENOMIC DNA]</scope>
    <source>
        <strain evidence="2 3">TQ8S</strain>
    </source>
</reference>
<evidence type="ECO:0000313" key="3">
    <source>
        <dbReference type="Proteomes" id="UP000253204"/>
    </source>
</evidence>
<dbReference type="Proteomes" id="UP000253204">
    <property type="component" value="Unassembled WGS sequence"/>
</dbReference>
<comment type="caution">
    <text evidence="2">The sequence shown here is derived from an EMBL/GenBank/DDBJ whole genome shotgun (WGS) entry which is preliminary data.</text>
</comment>
<accession>A0A368U1N6</accession>
<evidence type="ECO:0000313" key="2">
    <source>
        <dbReference type="EMBL" id="RCV89982.1"/>
    </source>
</evidence>
<keyword evidence="3" id="KW-1185">Reference proteome</keyword>
<evidence type="ECO:0000256" key="1">
    <source>
        <dbReference type="SAM" id="SignalP"/>
    </source>
</evidence>
<keyword evidence="1" id="KW-0732">Signal</keyword>
<sequence length="123" mass="13123">MTRERYKQVASAILMGLLVQSTCAAETLMIKGVKAGVTEVDLFDPSSGSYVRSVAADGIQYPIDILEDQQGMFVIEIEGERYTVGSSFINTTKTYNVIADCQNALNTSTVASSRGVAGKGCAQ</sequence>
<dbReference type="OrthoDB" id="9845638at2"/>
<dbReference type="AlphaFoldDB" id="A0A368U1N6"/>
<feature type="chain" id="PRO_5017068335" evidence="1">
    <location>
        <begin position="25"/>
        <end position="123"/>
    </location>
</feature>
<protein>
    <submittedName>
        <fullName evidence="2">Uncharacterized protein</fullName>
    </submittedName>
</protein>
<gene>
    <name evidence="2" type="ORF">DU506_12290</name>
</gene>
<name>A0A368U1N6_9GAMM</name>
<feature type="signal peptide" evidence="1">
    <location>
        <begin position="1"/>
        <end position="24"/>
    </location>
</feature>
<organism evidence="2 3">
    <name type="scientific">Vreelandella rituensis</name>
    <dbReference type="NCBI Taxonomy" id="2282306"/>
    <lineage>
        <taxon>Bacteria</taxon>
        <taxon>Pseudomonadati</taxon>
        <taxon>Pseudomonadota</taxon>
        <taxon>Gammaproteobacteria</taxon>
        <taxon>Oceanospirillales</taxon>
        <taxon>Halomonadaceae</taxon>
        <taxon>Vreelandella</taxon>
    </lineage>
</organism>
<proteinExistence type="predicted"/>
<dbReference type="RefSeq" id="WP_114487202.1">
    <property type="nucleotide sequence ID" value="NZ_CBCSHM010000055.1"/>
</dbReference>
<dbReference type="EMBL" id="QPIJ01000028">
    <property type="protein sequence ID" value="RCV89982.1"/>
    <property type="molecule type" value="Genomic_DNA"/>
</dbReference>